<dbReference type="AlphaFoldDB" id="A0A1L8CPS6"/>
<gene>
    <name evidence="6" type="ORF">MMIC_P1859</name>
</gene>
<evidence type="ECO:0000256" key="3">
    <source>
        <dbReference type="SAM" id="MobiDB-lite"/>
    </source>
</evidence>
<proteinExistence type="inferred from homology"/>
<keyword evidence="7" id="KW-1185">Reference proteome</keyword>
<dbReference type="PANTHER" id="PTHR30035:SF3">
    <property type="entry name" value="INTERMEMBRANE PHOSPHOLIPID TRANSPORT SYSTEM LIPOPROTEIN MLAA"/>
    <property type="match status" value="1"/>
</dbReference>
<dbReference type="PROSITE" id="PS51257">
    <property type="entry name" value="PROKAR_LIPOPROTEIN"/>
    <property type="match status" value="1"/>
</dbReference>
<organism evidence="6 7">
    <name type="scientific">Mariprofundus micogutta</name>
    <dbReference type="NCBI Taxonomy" id="1921010"/>
    <lineage>
        <taxon>Bacteria</taxon>
        <taxon>Pseudomonadati</taxon>
        <taxon>Pseudomonadota</taxon>
        <taxon>Candidatius Mariprofundia</taxon>
        <taxon>Mariprofundales</taxon>
        <taxon>Mariprofundaceae</taxon>
        <taxon>Mariprofundus</taxon>
    </lineage>
</organism>
<dbReference type="GO" id="GO:0042834">
    <property type="term" value="F:peptidoglycan binding"/>
    <property type="evidence" value="ECO:0007669"/>
    <property type="project" value="InterPro"/>
</dbReference>
<comment type="caution">
    <text evidence="6">The sequence shown here is derived from an EMBL/GenBank/DDBJ whole genome shotgun (WGS) entry which is preliminary data.</text>
</comment>
<keyword evidence="6" id="KW-0449">Lipoprotein</keyword>
<evidence type="ECO:0000256" key="4">
    <source>
        <dbReference type="SAM" id="SignalP"/>
    </source>
</evidence>
<dbReference type="PANTHER" id="PTHR30035">
    <property type="entry name" value="LIPOPROTEIN VACJ-RELATED"/>
    <property type="match status" value="1"/>
</dbReference>
<feature type="compositionally biased region" description="Low complexity" evidence="3">
    <location>
        <begin position="283"/>
        <end position="309"/>
    </location>
</feature>
<feature type="chain" id="PRO_5012792616" evidence="4">
    <location>
        <begin position="21"/>
        <end position="399"/>
    </location>
</feature>
<dbReference type="OrthoDB" id="9785326at2"/>
<dbReference type="Pfam" id="PF04333">
    <property type="entry name" value="MlaA"/>
    <property type="match status" value="1"/>
</dbReference>
<evidence type="ECO:0000256" key="2">
    <source>
        <dbReference type="ARBA" id="ARBA00022729"/>
    </source>
</evidence>
<comment type="similarity">
    <text evidence="1">Belongs to the MlaA family.</text>
</comment>
<dbReference type="InterPro" id="IPR007428">
    <property type="entry name" value="MlaA"/>
</dbReference>
<evidence type="ECO:0000256" key="1">
    <source>
        <dbReference type="ARBA" id="ARBA00010634"/>
    </source>
</evidence>
<accession>A0A1L8CPS6</accession>
<dbReference type="STRING" id="1921010.MMIC_P1859"/>
<evidence type="ECO:0000313" key="7">
    <source>
        <dbReference type="Proteomes" id="UP000231632"/>
    </source>
</evidence>
<dbReference type="PRINTS" id="PR01805">
    <property type="entry name" value="VACJLIPOPROT"/>
</dbReference>
<protein>
    <submittedName>
        <fullName evidence="6">Phospholipid-binding lipoprotein MlaA</fullName>
    </submittedName>
</protein>
<dbReference type="Proteomes" id="UP000231632">
    <property type="component" value="Unassembled WGS sequence"/>
</dbReference>
<keyword evidence="2 4" id="KW-0732">Signal</keyword>
<feature type="region of interest" description="Disordered" evidence="3">
    <location>
        <begin position="224"/>
        <end position="317"/>
    </location>
</feature>
<feature type="signal peptide" evidence="4">
    <location>
        <begin position="1"/>
        <end position="20"/>
    </location>
</feature>
<dbReference type="GO" id="GO:0016020">
    <property type="term" value="C:membrane"/>
    <property type="evidence" value="ECO:0007669"/>
    <property type="project" value="InterPro"/>
</dbReference>
<dbReference type="GO" id="GO:0120010">
    <property type="term" value="P:intermembrane phospholipid transfer"/>
    <property type="evidence" value="ECO:0007669"/>
    <property type="project" value="TreeGrafter"/>
</dbReference>
<feature type="compositionally biased region" description="Acidic residues" evidence="3">
    <location>
        <begin position="234"/>
        <end position="254"/>
    </location>
</feature>
<reference evidence="6 7" key="1">
    <citation type="journal article" date="2017" name="Arch. Microbiol.">
        <title>Mariprofundus micogutta sp. nov., a novel iron-oxidizing zetaproteobacterium isolated from a deep-sea hydrothermal field at the Bayonnaise knoll of the Izu-Ogasawara arc, and a description of Mariprofundales ord. nov. and Zetaproteobacteria classis nov.</title>
        <authorList>
            <person name="Makita H."/>
            <person name="Tanaka E."/>
            <person name="Mitsunobu S."/>
            <person name="Miyazaki M."/>
            <person name="Nunoura T."/>
            <person name="Uematsu K."/>
            <person name="Takaki Y."/>
            <person name="Nishi S."/>
            <person name="Shimamura S."/>
            <person name="Takai K."/>
        </authorList>
    </citation>
    <scope>NUCLEOTIDE SEQUENCE [LARGE SCALE GENOMIC DNA]</scope>
    <source>
        <strain evidence="6 7">ET2</strain>
    </source>
</reference>
<evidence type="ECO:0000313" key="6">
    <source>
        <dbReference type="EMBL" id="GAV20884.1"/>
    </source>
</evidence>
<dbReference type="InterPro" id="IPR007730">
    <property type="entry name" value="SPOR-like_dom"/>
</dbReference>
<name>A0A1L8CPS6_9PROT</name>
<feature type="compositionally biased region" description="Polar residues" evidence="3">
    <location>
        <begin position="268"/>
        <end position="282"/>
    </location>
</feature>
<evidence type="ECO:0000259" key="5">
    <source>
        <dbReference type="PROSITE" id="PS51724"/>
    </source>
</evidence>
<dbReference type="RefSeq" id="WP_072660191.1">
    <property type="nucleotide sequence ID" value="NZ_BDFD01000016.1"/>
</dbReference>
<sequence>MNRSRLPIILALLLTLSACATTENNHDPIEPANRGMDSLNDTVDRITLKPAAQGYTAVVPKPMRTAVSNFFDNATYLNTVLNSFLQGNGTQGISDLSRFLINTTLGAGGLVDVASSMGLERHDEDFGQTLAVWGAGQGAYIVYPLLGPNSVRNTPDFVTATATDPLFWAGFVLAPQVTIPVAVLKYVDKRAQLLDASNARDELALDPYIFTREAWRQNRIYKIYDGNPPKQESTDDGWEEDEDWSEDEFDDEPASSEASSAEQPDAVNDSSPATETGTPDTEVSTPVAETASAAPATADTSDSSAESTANPEHTADHTGIKTYIINLTSLETEAQATREQERLKGYGFETAIRQVNVSSKIWYRLCYAEQLGNKLARQKMQEIRNKTGLTGTWLEPAQQ</sequence>
<feature type="compositionally biased region" description="Low complexity" evidence="3">
    <location>
        <begin position="255"/>
        <end position="266"/>
    </location>
</feature>
<feature type="domain" description="SPOR" evidence="5">
    <location>
        <begin position="317"/>
        <end position="396"/>
    </location>
</feature>
<dbReference type="EMBL" id="BDFD01000016">
    <property type="protein sequence ID" value="GAV20884.1"/>
    <property type="molecule type" value="Genomic_DNA"/>
</dbReference>
<dbReference type="PROSITE" id="PS51724">
    <property type="entry name" value="SPOR"/>
    <property type="match status" value="1"/>
</dbReference>